<dbReference type="EMBL" id="JAOZFC020000003">
    <property type="protein sequence ID" value="MDF9300804.1"/>
    <property type="molecule type" value="Genomic_DNA"/>
</dbReference>
<evidence type="ECO:0000313" key="2">
    <source>
        <dbReference type="EMBL" id="MDF9298772.1"/>
    </source>
</evidence>
<dbReference type="EMBL" id="JAOZFC020000003">
    <property type="protein sequence ID" value="MDF9300532.1"/>
    <property type="molecule type" value="Genomic_DNA"/>
</dbReference>
<organism evidence="9 34">
    <name type="scientific">Weissella fermenti</name>
    <dbReference type="NCBI Taxonomy" id="2987699"/>
    <lineage>
        <taxon>Bacteria</taxon>
        <taxon>Bacillati</taxon>
        <taxon>Bacillota</taxon>
        <taxon>Bacilli</taxon>
        <taxon>Lactobacillales</taxon>
        <taxon>Lactobacillaceae</taxon>
        <taxon>Weissella</taxon>
    </lineage>
</organism>
<dbReference type="EMBL" id="JAOZFC020000003">
    <property type="protein sequence ID" value="MDF9300635.1"/>
    <property type="molecule type" value="Genomic_DNA"/>
</dbReference>
<evidence type="ECO:0000313" key="23">
    <source>
        <dbReference type="EMBL" id="MDF9300635.1"/>
    </source>
</evidence>
<name>A0ABT6D2L2_9LACO</name>
<evidence type="ECO:0000313" key="22">
    <source>
        <dbReference type="EMBL" id="MDF9300608.1"/>
    </source>
</evidence>
<protein>
    <submittedName>
        <fullName evidence="9">Transposase</fullName>
    </submittedName>
</protein>
<keyword evidence="34" id="KW-1185">Reference proteome</keyword>
<evidence type="ECO:0000313" key="10">
    <source>
        <dbReference type="EMBL" id="MDF9299749.1"/>
    </source>
</evidence>
<dbReference type="EMBL" id="JAOZFC020000005">
    <property type="protein sequence ID" value="MDF9301004.1"/>
    <property type="molecule type" value="Genomic_DNA"/>
</dbReference>
<dbReference type="InterPro" id="IPR009057">
    <property type="entry name" value="Homeodomain-like_sf"/>
</dbReference>
<evidence type="ECO:0000313" key="7">
    <source>
        <dbReference type="EMBL" id="MDF9299576.1"/>
    </source>
</evidence>
<dbReference type="Gene3D" id="1.10.10.60">
    <property type="entry name" value="Homeodomain-like"/>
    <property type="match status" value="1"/>
</dbReference>
<dbReference type="EMBL" id="JAOZFC020000001">
    <property type="protein sequence ID" value="MDF9299576.1"/>
    <property type="molecule type" value="Genomic_DNA"/>
</dbReference>
<evidence type="ECO:0000313" key="30">
    <source>
        <dbReference type="EMBL" id="MDF9300878.1"/>
    </source>
</evidence>
<evidence type="ECO:0000313" key="12">
    <source>
        <dbReference type="EMBL" id="MDF9300081.1"/>
    </source>
</evidence>
<dbReference type="EMBL" id="JAOZFC020000002">
    <property type="protein sequence ID" value="MDF9300331.1"/>
    <property type="molecule type" value="Genomic_DNA"/>
</dbReference>
<evidence type="ECO:0000313" key="18">
    <source>
        <dbReference type="EMBL" id="MDF9300497.1"/>
    </source>
</evidence>
<evidence type="ECO:0000313" key="34">
    <source>
        <dbReference type="Proteomes" id="UP001146336"/>
    </source>
</evidence>
<evidence type="ECO:0000313" key="8">
    <source>
        <dbReference type="EMBL" id="MDF9299667.1"/>
    </source>
</evidence>
<evidence type="ECO:0000313" key="28">
    <source>
        <dbReference type="EMBL" id="MDF9300830.1"/>
    </source>
</evidence>
<dbReference type="EMBL" id="JAOZFC020000001">
    <property type="protein sequence ID" value="MDF9300081.1"/>
    <property type="molecule type" value="Genomic_DNA"/>
</dbReference>
<evidence type="ECO:0000313" key="32">
    <source>
        <dbReference type="EMBL" id="MDF9300956.1"/>
    </source>
</evidence>
<evidence type="ECO:0000313" key="21">
    <source>
        <dbReference type="EMBL" id="MDF9300589.1"/>
    </source>
</evidence>
<dbReference type="EMBL" id="JAOZFC020000001">
    <property type="protein sequence ID" value="MDF9298842.1"/>
    <property type="molecule type" value="Genomic_DNA"/>
</dbReference>
<dbReference type="EMBL" id="JAOZFC020000002">
    <property type="protein sequence ID" value="MDF9300299.1"/>
    <property type="molecule type" value="Genomic_DNA"/>
</dbReference>
<evidence type="ECO:0000313" key="3">
    <source>
        <dbReference type="EMBL" id="MDF9298842.1"/>
    </source>
</evidence>
<evidence type="ECO:0000313" key="17">
    <source>
        <dbReference type="EMBL" id="MDF9300484.1"/>
    </source>
</evidence>
<dbReference type="EMBL" id="JAOZFC020000003">
    <property type="protein sequence ID" value="MDF9300589.1"/>
    <property type="molecule type" value="Genomic_DNA"/>
</dbReference>
<dbReference type="EMBL" id="JAOZFC020000004">
    <property type="protein sequence ID" value="MDF9300830.1"/>
    <property type="molecule type" value="Genomic_DNA"/>
</dbReference>
<dbReference type="InterPro" id="IPR002514">
    <property type="entry name" value="Transposase_8"/>
</dbReference>
<evidence type="ECO:0000313" key="11">
    <source>
        <dbReference type="EMBL" id="MDF9300076.1"/>
    </source>
</evidence>
<evidence type="ECO:0000313" key="13">
    <source>
        <dbReference type="EMBL" id="MDF9300176.1"/>
    </source>
</evidence>
<dbReference type="EMBL" id="JAOZFC020000003">
    <property type="protein sequence ID" value="MDF9300608.1"/>
    <property type="molecule type" value="Genomic_DNA"/>
</dbReference>
<evidence type="ECO:0000313" key="26">
    <source>
        <dbReference type="EMBL" id="MDF9300804.1"/>
    </source>
</evidence>
<dbReference type="EMBL" id="JAOZFC020000004">
    <property type="protein sequence ID" value="MDF9300956.1"/>
    <property type="molecule type" value="Genomic_DNA"/>
</dbReference>
<evidence type="ECO:0000313" key="15">
    <source>
        <dbReference type="EMBL" id="MDF9300331.1"/>
    </source>
</evidence>
<dbReference type="EMBL" id="JAOZFC020000004">
    <property type="protein sequence ID" value="MDF9300861.1"/>
    <property type="molecule type" value="Genomic_DNA"/>
</dbReference>
<comment type="caution">
    <text evidence="9">The sequence shown here is derived from an EMBL/GenBank/DDBJ whole genome shotgun (WGS) entry which is preliminary data.</text>
</comment>
<dbReference type="EMBL" id="JAOZFC020000003">
    <property type="protein sequence ID" value="MDF9300508.1"/>
    <property type="molecule type" value="Genomic_DNA"/>
</dbReference>
<proteinExistence type="predicted"/>
<gene>
    <name evidence="1" type="ORF">OIT47_000245</name>
    <name evidence="2" type="ORF">OIT47_000280</name>
    <name evidence="3" type="ORF">OIT47_000725</name>
    <name evidence="4" type="ORF">OIT47_002215</name>
    <name evidence="5" type="ORF">OIT47_002765</name>
    <name evidence="6" type="ORF">OIT47_004610</name>
    <name evidence="7" type="ORF">OIT47_004650</name>
    <name evidence="8" type="ORF">OIT47_005110</name>
    <name evidence="9" type="ORF">OIT47_005565</name>
    <name evidence="10" type="ORF">OIT47_005590</name>
    <name evidence="11" type="ORF">OIT47_007320</name>
    <name evidence="12" type="ORF">OIT47_007345</name>
    <name evidence="13" type="ORF">OIT47_007820</name>
    <name evidence="14" type="ORF">OIT47_008435</name>
    <name evidence="15" type="ORF">OIT47_008600</name>
    <name evidence="16" type="ORF">OIT47_009330</name>
    <name evidence="17" type="ORF">OIT47_009415</name>
    <name evidence="18" type="ORF">OIT47_009480</name>
    <name evidence="19" type="ORF">OIT47_009540</name>
    <name evidence="20" type="ORF">OIT47_009660</name>
    <name evidence="21" type="ORF">OIT47_009950</name>
    <name evidence="22" type="ORF">OIT47_010045</name>
    <name evidence="23" type="ORF">OIT47_010180</name>
    <name evidence="24" type="ORF">OIT47_010680</name>
    <name evidence="25" type="ORF">OIT47_010700</name>
    <name evidence="26" type="ORF">OIT47_011080</name>
    <name evidence="27" type="ORF">OIT47_011190</name>
    <name evidence="28" type="ORF">OIT47_011210</name>
    <name evidence="29" type="ORF">OIT47_011370</name>
    <name evidence="30" type="ORF">OIT47_011455</name>
    <name evidence="31" type="ORF">OIT47_011485</name>
    <name evidence="32" type="ORF">OIT47_011855</name>
    <name evidence="33" type="ORF">OIT47_012100</name>
</gene>
<dbReference type="EMBL" id="JAOZFC020000001">
    <property type="protein sequence ID" value="MDF9299749.1"/>
    <property type="molecule type" value="Genomic_DNA"/>
</dbReference>
<dbReference type="EMBL" id="JAOZFC020000003">
    <property type="protein sequence ID" value="MDF9300497.1"/>
    <property type="molecule type" value="Genomic_DNA"/>
</dbReference>
<sequence length="86" mass="9887">MVTRYEEDFKKSIVEMVKAGRRPDELSKEYGPSADSIRNWVKKYAPVEVNGESISADELKKLRKENAILKEELEILKRAAVLLAKH</sequence>
<evidence type="ECO:0000313" key="6">
    <source>
        <dbReference type="EMBL" id="MDF9299568.1"/>
    </source>
</evidence>
<evidence type="ECO:0000313" key="19">
    <source>
        <dbReference type="EMBL" id="MDF9300508.1"/>
    </source>
</evidence>
<dbReference type="EMBL" id="JAOZFC020000001">
    <property type="protein sequence ID" value="MDF9299667.1"/>
    <property type="molecule type" value="Genomic_DNA"/>
</dbReference>
<evidence type="ECO:0000313" key="25">
    <source>
        <dbReference type="EMBL" id="MDF9300737.1"/>
    </source>
</evidence>
<dbReference type="EMBL" id="JAOZFC020000004">
    <property type="protein sequence ID" value="MDF9300884.1"/>
    <property type="molecule type" value="Genomic_DNA"/>
</dbReference>
<evidence type="ECO:0000313" key="29">
    <source>
        <dbReference type="EMBL" id="MDF9300861.1"/>
    </source>
</evidence>
<dbReference type="SUPFAM" id="SSF46689">
    <property type="entry name" value="Homeodomain-like"/>
    <property type="match status" value="1"/>
</dbReference>
<dbReference type="EMBL" id="JAOZFC020000002">
    <property type="protein sequence ID" value="MDF9300467.1"/>
    <property type="molecule type" value="Genomic_DNA"/>
</dbReference>
<dbReference type="RefSeq" id="WP_199404344.1">
    <property type="nucleotide sequence ID" value="NZ_JAOZFC020000001.1"/>
</dbReference>
<dbReference type="EMBL" id="JAOZFC020000001">
    <property type="protein sequence ID" value="MDF9299231.1"/>
    <property type="molecule type" value="Genomic_DNA"/>
</dbReference>
<dbReference type="EMBL" id="JAOZFC020000001">
    <property type="protein sequence ID" value="MDF9299126.1"/>
    <property type="molecule type" value="Genomic_DNA"/>
</dbReference>
<evidence type="ECO:0000313" key="1">
    <source>
        <dbReference type="EMBL" id="MDF9298765.1"/>
    </source>
</evidence>
<evidence type="ECO:0000313" key="24">
    <source>
        <dbReference type="EMBL" id="MDF9300734.1"/>
    </source>
</evidence>
<evidence type="ECO:0000313" key="5">
    <source>
        <dbReference type="EMBL" id="MDF9299231.1"/>
    </source>
</evidence>
<dbReference type="EMBL" id="JAOZFC020000003">
    <property type="protein sequence ID" value="MDF9300737.1"/>
    <property type="molecule type" value="Genomic_DNA"/>
</dbReference>
<evidence type="ECO:0000313" key="20">
    <source>
        <dbReference type="EMBL" id="MDF9300532.1"/>
    </source>
</evidence>
<evidence type="ECO:0000313" key="14">
    <source>
        <dbReference type="EMBL" id="MDF9300299.1"/>
    </source>
</evidence>
<dbReference type="EMBL" id="JAOZFC020000004">
    <property type="protein sequence ID" value="MDF9300826.1"/>
    <property type="molecule type" value="Genomic_DNA"/>
</dbReference>
<dbReference type="EMBL" id="JAOZFC020000001">
    <property type="protein sequence ID" value="MDF9298765.1"/>
    <property type="molecule type" value="Genomic_DNA"/>
</dbReference>
<dbReference type="Proteomes" id="UP001146336">
    <property type="component" value="Unassembled WGS sequence"/>
</dbReference>
<evidence type="ECO:0000313" key="4">
    <source>
        <dbReference type="EMBL" id="MDF9299126.1"/>
    </source>
</evidence>
<dbReference type="EMBL" id="JAOZFC020000002">
    <property type="protein sequence ID" value="MDF9300484.1"/>
    <property type="molecule type" value="Genomic_DNA"/>
</dbReference>
<evidence type="ECO:0000313" key="9">
    <source>
        <dbReference type="EMBL" id="MDF9299744.1"/>
    </source>
</evidence>
<dbReference type="Pfam" id="PF01527">
    <property type="entry name" value="HTH_Tnp_1"/>
    <property type="match status" value="1"/>
</dbReference>
<dbReference type="EMBL" id="JAOZFC020000001">
    <property type="protein sequence ID" value="MDF9300076.1"/>
    <property type="molecule type" value="Genomic_DNA"/>
</dbReference>
<dbReference type="EMBL" id="JAOZFC020000001">
    <property type="protein sequence ID" value="MDF9298772.1"/>
    <property type="molecule type" value="Genomic_DNA"/>
</dbReference>
<evidence type="ECO:0000313" key="33">
    <source>
        <dbReference type="EMBL" id="MDF9301004.1"/>
    </source>
</evidence>
<reference evidence="9" key="1">
    <citation type="submission" date="2023-03" db="EMBL/GenBank/DDBJ databases">
        <title>Comparative genomics of Weissella fermenti BK2, and weissella type species.</title>
        <authorList>
            <person name="Lee J.K."/>
            <person name="Baek J.H."/>
            <person name="Kim J.M."/>
            <person name="Choi D.G."/>
            <person name="Jeon C.O."/>
        </authorList>
    </citation>
    <scope>NUCLEOTIDE SEQUENCE</scope>
    <source>
        <strain evidence="9">BK2</strain>
    </source>
</reference>
<dbReference type="EMBL" id="JAOZFC020000003">
    <property type="protein sequence ID" value="MDF9300734.1"/>
    <property type="molecule type" value="Genomic_DNA"/>
</dbReference>
<dbReference type="EMBL" id="JAOZFC020000004">
    <property type="protein sequence ID" value="MDF9300878.1"/>
    <property type="molecule type" value="Genomic_DNA"/>
</dbReference>
<accession>A0ABT6D2L2</accession>
<evidence type="ECO:0000313" key="31">
    <source>
        <dbReference type="EMBL" id="MDF9300884.1"/>
    </source>
</evidence>
<dbReference type="EMBL" id="JAOZFC020000001">
    <property type="protein sequence ID" value="MDF9299744.1"/>
    <property type="molecule type" value="Genomic_DNA"/>
</dbReference>
<evidence type="ECO:0000313" key="16">
    <source>
        <dbReference type="EMBL" id="MDF9300467.1"/>
    </source>
</evidence>
<dbReference type="EMBL" id="JAOZFC020000001">
    <property type="protein sequence ID" value="MDF9299568.1"/>
    <property type="molecule type" value="Genomic_DNA"/>
</dbReference>
<dbReference type="EMBL" id="JAOZFC020000002">
    <property type="protein sequence ID" value="MDF9300176.1"/>
    <property type="molecule type" value="Genomic_DNA"/>
</dbReference>
<evidence type="ECO:0000313" key="27">
    <source>
        <dbReference type="EMBL" id="MDF9300826.1"/>
    </source>
</evidence>